<sequence length="245" mass="26401">MAKLNVNYSDLSRVFGEYAELQAQAAALSPMAAEEAQRIIASHGPMGYPVAVGVVAGLARREARVQAKAADFGQYSERFLEHEATYLDADHAGAQGYNALDFSEGATLPTPDDYESTDSFPKWVCWIGTADGDTSMCSEDTTEYLFVEDGAWRNRQVDSGFVAELLPSQTPKQTLLTEPPAPGSDPFANAAPRDFAVYWPNPDGTMGRAYREPDGSVVSTQDGGSGLQLSPIKPGDLPMWGQLPI</sequence>
<dbReference type="RefSeq" id="WP_070352629.1">
    <property type="nucleotide sequence ID" value="NZ_MCHX01000015.1"/>
</dbReference>
<evidence type="ECO:0000313" key="3">
    <source>
        <dbReference type="Proteomes" id="UP000178953"/>
    </source>
</evidence>
<dbReference type="Proteomes" id="UP000178953">
    <property type="component" value="Unassembled WGS sequence"/>
</dbReference>
<proteinExistence type="predicted"/>
<evidence type="ECO:0000256" key="1">
    <source>
        <dbReference type="SAM" id="MobiDB-lite"/>
    </source>
</evidence>
<reference evidence="2 3" key="1">
    <citation type="submission" date="2016-09" db="EMBL/GenBank/DDBJ databases">
        <title>genome sequence of Mycobacterium sp. 739 SCH.</title>
        <authorList>
            <person name="Greninger A.L."/>
            <person name="Qin X."/>
            <person name="Jerome K."/>
            <person name="Vora S."/>
            <person name="Quinn K."/>
        </authorList>
    </citation>
    <scope>NUCLEOTIDE SEQUENCE [LARGE SCALE GENOMIC DNA]</scope>
    <source>
        <strain evidence="2 3">SCH</strain>
    </source>
</reference>
<keyword evidence="3" id="KW-1185">Reference proteome</keyword>
<name>A0A1E8Q8H2_9MYCO</name>
<accession>A0A1E8Q8H2</accession>
<evidence type="ECO:0000313" key="2">
    <source>
        <dbReference type="EMBL" id="OFJ54234.1"/>
    </source>
</evidence>
<organism evidence="2 3">
    <name type="scientific">Mycolicibacterium grossiae</name>
    <dbReference type="NCBI Taxonomy" id="1552759"/>
    <lineage>
        <taxon>Bacteria</taxon>
        <taxon>Bacillati</taxon>
        <taxon>Actinomycetota</taxon>
        <taxon>Actinomycetes</taxon>
        <taxon>Mycobacteriales</taxon>
        <taxon>Mycobacteriaceae</taxon>
        <taxon>Mycolicibacterium</taxon>
    </lineage>
</organism>
<dbReference type="EMBL" id="MCHX01000015">
    <property type="protein sequence ID" value="OFJ54234.1"/>
    <property type="molecule type" value="Genomic_DNA"/>
</dbReference>
<gene>
    <name evidence="2" type="ORF">BEL07_08380</name>
</gene>
<comment type="caution">
    <text evidence="2">The sequence shown here is derived from an EMBL/GenBank/DDBJ whole genome shotgun (WGS) entry which is preliminary data.</text>
</comment>
<dbReference type="AlphaFoldDB" id="A0A1E8Q8H2"/>
<protein>
    <submittedName>
        <fullName evidence="2">Uncharacterized protein</fullName>
    </submittedName>
</protein>
<feature type="region of interest" description="Disordered" evidence="1">
    <location>
        <begin position="206"/>
        <end position="237"/>
    </location>
</feature>